<organism evidence="1 2">
    <name type="scientific">Plantactinospora sonchi</name>
    <dbReference type="NCBI Taxonomy" id="1544735"/>
    <lineage>
        <taxon>Bacteria</taxon>
        <taxon>Bacillati</taxon>
        <taxon>Actinomycetota</taxon>
        <taxon>Actinomycetes</taxon>
        <taxon>Micromonosporales</taxon>
        <taxon>Micromonosporaceae</taxon>
        <taxon>Plantactinospora</taxon>
    </lineage>
</organism>
<dbReference type="RefSeq" id="WP_331214290.1">
    <property type="nucleotide sequence ID" value="NZ_JAZGQK010000009.1"/>
</dbReference>
<gene>
    <name evidence="1" type="ORF">V1633_11755</name>
</gene>
<sequence>MNLSTHMHRLAAIAAEIGRTIRGRSTEDVVRARLRSLDLPRRRRRVPRPDRAARSWYEPTPIIGLPLLTYGQQRLYRVEPC</sequence>
<evidence type="ECO:0000313" key="2">
    <source>
        <dbReference type="Proteomes" id="UP001332243"/>
    </source>
</evidence>
<proteinExistence type="predicted"/>
<reference evidence="1 2" key="1">
    <citation type="submission" date="2024-01" db="EMBL/GenBank/DDBJ databases">
        <title>Genome insights into Plantactinospora sonchi sp. nov.</title>
        <authorList>
            <person name="Wang L."/>
        </authorList>
    </citation>
    <scope>NUCLEOTIDE SEQUENCE [LARGE SCALE GENOMIC DNA]</scope>
    <source>
        <strain evidence="1 2">NEAU-QY2</strain>
    </source>
</reference>
<dbReference type="EMBL" id="JAZGQK010000009">
    <property type="protein sequence ID" value="MEE6259159.1"/>
    <property type="molecule type" value="Genomic_DNA"/>
</dbReference>
<accession>A0ABU7RRN9</accession>
<name>A0ABU7RRN9_9ACTN</name>
<evidence type="ECO:0000313" key="1">
    <source>
        <dbReference type="EMBL" id="MEE6259159.1"/>
    </source>
</evidence>
<comment type="caution">
    <text evidence="1">The sequence shown here is derived from an EMBL/GenBank/DDBJ whole genome shotgun (WGS) entry which is preliminary data.</text>
</comment>
<protein>
    <submittedName>
        <fullName evidence="1">Uncharacterized protein</fullName>
    </submittedName>
</protein>
<keyword evidence="2" id="KW-1185">Reference proteome</keyword>
<dbReference type="Proteomes" id="UP001332243">
    <property type="component" value="Unassembled WGS sequence"/>
</dbReference>